<dbReference type="PANTHER" id="PTHR43190">
    <property type="entry name" value="N-ACETYL-D-GLUCOSAMINE KINASE"/>
    <property type="match status" value="1"/>
</dbReference>
<dbReference type="CDD" id="cd24007">
    <property type="entry name" value="ASKHA_NBD_eukNAGK-like"/>
    <property type="match status" value="1"/>
</dbReference>
<dbReference type="Pfam" id="PF01869">
    <property type="entry name" value="BcrAD_BadFG"/>
    <property type="match status" value="1"/>
</dbReference>
<feature type="domain" description="ATPase BadF/BadG/BcrA/BcrD type" evidence="1">
    <location>
        <begin position="5"/>
        <end position="270"/>
    </location>
</feature>
<dbReference type="PANTHER" id="PTHR43190:SF3">
    <property type="entry name" value="N-ACETYL-D-GLUCOSAMINE KINASE"/>
    <property type="match status" value="1"/>
</dbReference>
<reference evidence="2 3" key="1">
    <citation type="submission" date="2014-08" db="EMBL/GenBank/DDBJ databases">
        <title>Clostridium innocuum, an unnegligible vancomycin-resistant pathogen causing extra-intestinal infections.</title>
        <authorList>
            <person name="Feng Y."/>
            <person name="Chiu C.-H."/>
        </authorList>
    </citation>
    <scope>NUCLEOTIDE SEQUENCE [LARGE SCALE GENOMIC DNA]</scope>
    <source>
        <strain evidence="2 3">AN88</strain>
    </source>
</reference>
<dbReference type="InterPro" id="IPR052519">
    <property type="entry name" value="Euk-type_GlcNAc_Kinase"/>
</dbReference>
<protein>
    <submittedName>
        <fullName evidence="2">ATPase</fullName>
    </submittedName>
</protein>
<dbReference type="Gene3D" id="3.30.420.40">
    <property type="match status" value="2"/>
</dbReference>
<dbReference type="InterPro" id="IPR043129">
    <property type="entry name" value="ATPase_NBD"/>
</dbReference>
<comment type="caution">
    <text evidence="2">The sequence shown here is derived from an EMBL/GenBank/DDBJ whole genome shotgun (WGS) entry which is preliminary data.</text>
</comment>
<dbReference type="InterPro" id="IPR002731">
    <property type="entry name" value="ATPase_BadF"/>
</dbReference>
<dbReference type="EMBL" id="JQIF01000089">
    <property type="protein sequence ID" value="KGJ51997.1"/>
    <property type="molecule type" value="Genomic_DNA"/>
</dbReference>
<evidence type="ECO:0000259" key="1">
    <source>
        <dbReference type="Pfam" id="PF01869"/>
    </source>
</evidence>
<accession>A0A099I422</accession>
<sequence>MNYYLGVDGGGTKTKFIICDAFGRVQAQSIQPTCHYLQCGLDGVTKVMQDGLYDCLNSSAIKLEQIAAAFIACAGYRDIEKDSPAIERAVKKAYPQIPHMLGNDMENALAGSLAGAAGINVIAGTGSIGLGKNEQGQMCRSAGWHHIFGGDEGSAYWIACRLIQHFTKQSDGREPKTALYEAVKTQYHLLEDSDILTTCVVNWNFDRTRVAAMSQTVFTLAKQNDPVAMKIFQEAAKELADIYLAIYRQLPFTSKNIPVSYSGGVFKSGSYILEPLKEYLSIEPTLTLTAPILSPDAGSIILAMQYDNRLIDEKIIQNLRTL</sequence>
<gene>
    <name evidence="2" type="ORF">CIAN88_17000</name>
</gene>
<dbReference type="AlphaFoldDB" id="A0A099I422"/>
<organism evidence="2 3">
    <name type="scientific">Clostridium innocuum</name>
    <dbReference type="NCBI Taxonomy" id="1522"/>
    <lineage>
        <taxon>Bacteria</taxon>
        <taxon>Bacillati</taxon>
        <taxon>Bacillota</taxon>
        <taxon>Clostridia</taxon>
        <taxon>Eubacteriales</taxon>
        <taxon>Clostridiaceae</taxon>
        <taxon>Clostridium</taxon>
    </lineage>
</organism>
<dbReference type="Proteomes" id="UP000030008">
    <property type="component" value="Unassembled WGS sequence"/>
</dbReference>
<name>A0A099I422_CLOIN</name>
<evidence type="ECO:0000313" key="2">
    <source>
        <dbReference type="EMBL" id="KGJ51997.1"/>
    </source>
</evidence>
<evidence type="ECO:0000313" key="3">
    <source>
        <dbReference type="Proteomes" id="UP000030008"/>
    </source>
</evidence>
<dbReference type="RefSeq" id="WP_044906911.1">
    <property type="nucleotide sequence ID" value="NZ_JQIF01000089.1"/>
</dbReference>
<proteinExistence type="predicted"/>
<dbReference type="SUPFAM" id="SSF53067">
    <property type="entry name" value="Actin-like ATPase domain"/>
    <property type="match status" value="2"/>
</dbReference>